<dbReference type="InterPro" id="IPR001048">
    <property type="entry name" value="Asp/Glu/Uridylate_kinase"/>
</dbReference>
<evidence type="ECO:0000313" key="3">
    <source>
        <dbReference type="Proteomes" id="UP000264036"/>
    </source>
</evidence>
<keyword evidence="2" id="KW-0808">Transferase</keyword>
<accession>A0A356LEK1</accession>
<evidence type="ECO:0000259" key="1">
    <source>
        <dbReference type="Pfam" id="PF00696"/>
    </source>
</evidence>
<dbReference type="AlphaFoldDB" id="A0A356LEK1"/>
<dbReference type="Gene3D" id="3.40.1160.10">
    <property type="entry name" value="Acetylglutamate kinase-like"/>
    <property type="match status" value="1"/>
</dbReference>
<name>A0A356LEK1_9BURK</name>
<proteinExistence type="predicted"/>
<gene>
    <name evidence="2" type="ORF">DD666_08490</name>
</gene>
<comment type="caution">
    <text evidence="2">The sequence shown here is derived from an EMBL/GenBank/DDBJ whole genome shotgun (WGS) entry which is preliminary data.</text>
</comment>
<dbReference type="InterPro" id="IPR036393">
    <property type="entry name" value="AceGlu_kinase-like_sf"/>
</dbReference>
<reference evidence="2 3" key="1">
    <citation type="journal article" date="2018" name="Nat. Biotechnol.">
        <title>A standardized bacterial taxonomy based on genome phylogeny substantially revises the tree of life.</title>
        <authorList>
            <person name="Parks D.H."/>
            <person name="Chuvochina M."/>
            <person name="Waite D.W."/>
            <person name="Rinke C."/>
            <person name="Skarshewski A."/>
            <person name="Chaumeil P.A."/>
            <person name="Hugenholtz P."/>
        </authorList>
    </citation>
    <scope>NUCLEOTIDE SEQUENCE [LARGE SCALE GENOMIC DNA]</scope>
    <source>
        <strain evidence="2">UBA10707</strain>
    </source>
</reference>
<protein>
    <submittedName>
        <fullName evidence="2">Aspartate kinase</fullName>
    </submittedName>
</protein>
<organism evidence="2 3">
    <name type="scientific">Advenella kashmirensis</name>
    <dbReference type="NCBI Taxonomy" id="310575"/>
    <lineage>
        <taxon>Bacteria</taxon>
        <taxon>Pseudomonadati</taxon>
        <taxon>Pseudomonadota</taxon>
        <taxon>Betaproteobacteria</taxon>
        <taxon>Burkholderiales</taxon>
        <taxon>Alcaligenaceae</taxon>
    </lineage>
</organism>
<dbReference type="EMBL" id="DOEK01000021">
    <property type="protein sequence ID" value="HBP29440.1"/>
    <property type="molecule type" value="Genomic_DNA"/>
</dbReference>
<dbReference type="Pfam" id="PF00696">
    <property type="entry name" value="AA_kinase"/>
    <property type="match status" value="1"/>
</dbReference>
<sequence>MWVVKLDGNLAHDRTLNLWLAQLGALGGGRVIIVPGRWRGVEFIRDMKKQWGFDSLVTHNMLVLARAQYGLMLTGLSPQLTPVVNASAIRNVLQRGGVAVWMPLYLMREQADEMTSVYMSSDCIAAWLANHLKAERLVLIKTQPFFPNAGMPQHIRDGVLNPQFEQYARQIACPINILHKSELGRFHDMLLNGDAGDMSTGFPRNMNLT</sequence>
<evidence type="ECO:0000313" key="2">
    <source>
        <dbReference type="EMBL" id="HBP29440.1"/>
    </source>
</evidence>
<feature type="domain" description="Aspartate/glutamate/uridylate kinase" evidence="1">
    <location>
        <begin position="2"/>
        <end position="141"/>
    </location>
</feature>
<dbReference type="SUPFAM" id="SSF53633">
    <property type="entry name" value="Carbamate kinase-like"/>
    <property type="match status" value="1"/>
</dbReference>
<dbReference type="GO" id="GO:0016301">
    <property type="term" value="F:kinase activity"/>
    <property type="evidence" value="ECO:0007669"/>
    <property type="project" value="UniProtKB-KW"/>
</dbReference>
<keyword evidence="2" id="KW-0418">Kinase</keyword>
<dbReference type="Proteomes" id="UP000264036">
    <property type="component" value="Unassembled WGS sequence"/>
</dbReference>